<accession>A0A6J4MY06</accession>
<evidence type="ECO:0000313" key="2">
    <source>
        <dbReference type="EMBL" id="CAA9371973.1"/>
    </source>
</evidence>
<organism evidence="2">
    <name type="scientific">uncultured Propionibacteriaceae bacterium</name>
    <dbReference type="NCBI Taxonomy" id="257457"/>
    <lineage>
        <taxon>Bacteria</taxon>
        <taxon>Bacillati</taxon>
        <taxon>Actinomycetota</taxon>
        <taxon>Actinomycetes</taxon>
        <taxon>Propionibacteriales</taxon>
        <taxon>Propionibacteriaceae</taxon>
        <taxon>environmental samples</taxon>
    </lineage>
</organism>
<protein>
    <submittedName>
        <fullName evidence="2">LSU ribosomal protein L30p (L7e)</fullName>
    </submittedName>
</protein>
<dbReference type="EMBL" id="CADCUO010000009">
    <property type="protein sequence ID" value="CAA9371973.1"/>
    <property type="molecule type" value="Genomic_DNA"/>
</dbReference>
<gene>
    <name evidence="2" type="ORF">AVDCRST_MAG75-153</name>
</gene>
<feature type="non-terminal residue" evidence="2">
    <location>
        <position position="60"/>
    </location>
</feature>
<sequence>GTAQGHPDPVGDRHQAQPAPDAALAGPEADPRRGRPGGPSRDPRDGRDGAPPGHRRRDQL</sequence>
<dbReference type="AlphaFoldDB" id="A0A6J4MY06"/>
<evidence type="ECO:0000256" key="1">
    <source>
        <dbReference type="SAM" id="MobiDB-lite"/>
    </source>
</evidence>
<dbReference type="GO" id="GO:0005840">
    <property type="term" value="C:ribosome"/>
    <property type="evidence" value="ECO:0007669"/>
    <property type="project" value="UniProtKB-KW"/>
</dbReference>
<reference evidence="2" key="1">
    <citation type="submission" date="2020-02" db="EMBL/GenBank/DDBJ databases">
        <authorList>
            <person name="Meier V. D."/>
        </authorList>
    </citation>
    <scope>NUCLEOTIDE SEQUENCE</scope>
    <source>
        <strain evidence="2">AVDCRST_MAG75</strain>
    </source>
</reference>
<feature type="non-terminal residue" evidence="2">
    <location>
        <position position="1"/>
    </location>
</feature>
<keyword evidence="2" id="KW-0689">Ribosomal protein</keyword>
<proteinExistence type="predicted"/>
<name>A0A6J4MY06_9ACTN</name>
<feature type="region of interest" description="Disordered" evidence="1">
    <location>
        <begin position="1"/>
        <end position="60"/>
    </location>
</feature>
<keyword evidence="2" id="KW-0687">Ribonucleoprotein</keyword>